<dbReference type="Proteomes" id="UP000010296">
    <property type="component" value="Unassembled WGS sequence"/>
</dbReference>
<keyword evidence="1" id="KW-1133">Transmembrane helix</keyword>
<dbReference type="PATRIC" id="fig|888064.11.peg.573"/>
<evidence type="ECO:0000313" key="3">
    <source>
        <dbReference type="Proteomes" id="UP000010296"/>
    </source>
</evidence>
<evidence type="ECO:0000256" key="1">
    <source>
        <dbReference type="SAM" id="Phobius"/>
    </source>
</evidence>
<dbReference type="InterPro" id="IPR020215">
    <property type="entry name" value="EbsA-like"/>
</dbReference>
<dbReference type="AlphaFoldDB" id="E6LFZ4"/>
<evidence type="ECO:0000313" key="2">
    <source>
        <dbReference type="EMBL" id="EFU73896.1"/>
    </source>
</evidence>
<protein>
    <submittedName>
        <fullName evidence="2">EbsA protein</fullName>
    </submittedName>
</protein>
<dbReference type="EMBL" id="AEPV01000044">
    <property type="protein sequence ID" value="EFU73896.1"/>
    <property type="molecule type" value="Genomic_DNA"/>
</dbReference>
<dbReference type="eggNOG" id="ENOG50349T2">
    <property type="taxonomic scope" value="Bacteria"/>
</dbReference>
<organism evidence="2 3">
    <name type="scientific">Enterococcus italicus (strain DSM 15952 / CCUG 50447 / LMG 22039 / TP 1.5)</name>
    <dbReference type="NCBI Taxonomy" id="888064"/>
    <lineage>
        <taxon>Bacteria</taxon>
        <taxon>Bacillati</taxon>
        <taxon>Bacillota</taxon>
        <taxon>Bacilli</taxon>
        <taxon>Lactobacillales</taxon>
        <taxon>Enterococcaceae</taxon>
        <taxon>Enterococcus</taxon>
    </lineage>
</organism>
<name>E6LFZ4_ENTI1</name>
<reference evidence="2 3" key="1">
    <citation type="submission" date="2010-12" db="EMBL/GenBank/DDBJ databases">
        <authorList>
            <person name="Muzny D."/>
            <person name="Qin X."/>
            <person name="Deng J."/>
            <person name="Jiang H."/>
            <person name="Liu Y."/>
            <person name="Qu J."/>
            <person name="Song X.-Z."/>
            <person name="Zhang L."/>
            <person name="Thornton R."/>
            <person name="Coyle M."/>
            <person name="Francisco L."/>
            <person name="Jackson L."/>
            <person name="Javaid M."/>
            <person name="Korchina V."/>
            <person name="Kovar C."/>
            <person name="Mata R."/>
            <person name="Mathew T."/>
            <person name="Ngo R."/>
            <person name="Nguyen L."/>
            <person name="Nguyen N."/>
            <person name="Okwuonu G."/>
            <person name="Ongeri F."/>
            <person name="Pham C."/>
            <person name="Simmons D."/>
            <person name="Wilczek-Boney K."/>
            <person name="Hale W."/>
            <person name="Jakkamsetti A."/>
            <person name="Pham P."/>
            <person name="Ruth R."/>
            <person name="San Lucas F."/>
            <person name="Warren J."/>
            <person name="Zhang J."/>
            <person name="Zhao Z."/>
            <person name="Zhou C."/>
            <person name="Zhu D."/>
            <person name="Lee S."/>
            <person name="Bess C."/>
            <person name="Blankenburg K."/>
            <person name="Forbes L."/>
            <person name="Fu Q."/>
            <person name="Gubbala S."/>
            <person name="Hirani K."/>
            <person name="Jayaseelan J.C."/>
            <person name="Lara F."/>
            <person name="Munidasa M."/>
            <person name="Palculict T."/>
            <person name="Patil S."/>
            <person name="Pu L.-L."/>
            <person name="Saada N."/>
            <person name="Tang L."/>
            <person name="Weissenberger G."/>
            <person name="Zhu Y."/>
            <person name="Hemphill L."/>
            <person name="Shang Y."/>
            <person name="Youmans B."/>
            <person name="Ayvaz T."/>
            <person name="Ross M."/>
            <person name="Santibanez J."/>
            <person name="Aqrawi P."/>
            <person name="Gross S."/>
            <person name="Joshi V."/>
            <person name="Fowler G."/>
            <person name="Nazareth L."/>
            <person name="Reid J."/>
            <person name="Worley K."/>
            <person name="Petrosino J."/>
            <person name="Highlander S."/>
            <person name="Gibbs R."/>
        </authorList>
    </citation>
    <scope>NUCLEOTIDE SEQUENCE [LARGE SCALE GENOMIC DNA]</scope>
    <source>
        <strain evidence="3">DSM 15952 / CCUG 50447 / LMG 22039 / TP 1.5</strain>
    </source>
</reference>
<dbReference type="OrthoDB" id="2233065at2"/>
<comment type="caution">
    <text evidence="2">The sequence shown here is derived from an EMBL/GenBank/DDBJ whole genome shotgun (WGS) entry which is preliminary data.</text>
</comment>
<feature type="transmembrane region" description="Helical" evidence="1">
    <location>
        <begin position="41"/>
        <end position="59"/>
    </location>
</feature>
<feature type="transmembrane region" description="Helical" evidence="1">
    <location>
        <begin position="12"/>
        <end position="35"/>
    </location>
</feature>
<keyword evidence="1" id="KW-0812">Transmembrane</keyword>
<dbReference type="HOGENOM" id="CLU_135677_1_0_9"/>
<dbReference type="RefSeq" id="WP_007208302.1">
    <property type="nucleotide sequence ID" value="NZ_GL622241.1"/>
</dbReference>
<dbReference type="STRING" id="888064.HMPREF9088_1284"/>
<keyword evidence="3" id="KW-1185">Reference proteome</keyword>
<gene>
    <name evidence="2" type="primary">ebsa</name>
    <name evidence="2" type="ORF">HMPREF9088_1284</name>
</gene>
<keyword evidence="1" id="KW-0472">Membrane</keyword>
<dbReference type="Pfam" id="PF17255">
    <property type="entry name" value="EbsA"/>
    <property type="match status" value="1"/>
</dbReference>
<accession>E6LFZ4</accession>
<sequence length="133" mass="15916">MPSQKKFHWQPETASSLIFWSSALFLFFFSLIMALENAKPYPASILLTIVSLFILFLGWRRKIILDRNSLRITYARFWKRRTLSLANIHSIKQVNNHICIELFNEQFVCRMSKKNQLRFIEEWKKCESLKGEK</sequence>
<proteinExistence type="predicted"/>